<protein>
    <recommendedName>
        <fullName evidence="1">HTH cro/C1-type domain-containing protein</fullName>
    </recommendedName>
</protein>
<accession>A0ABQ3WMZ6</accession>
<sequence>MHRGHHGLTEAVNPPKHSKFSALAKAAAQIAPMNLAALGLAPLTRHEGARDVRDVADVEALTDARERALTAHKVIDEYQAAVGELSRVRRTALEELMGDPTKMTQTQLAEMLDVSRSRVSQLLSAGTRPEKAFLGAGKLTLAIGGKFEVGRSDPGAVLSAEAFAAYETLAELARSVGLDAGYEVVPPPGHVHLNRPNLIVLTNPRLLPFLSQVMEADPHLRYVEDERGWYIQEPDTGKEYRSPRDSGECADYGYLGRLPRPDGKGSFLYIAGTHAQGTLGTARYVAENLTELHRELKSRRFSAVILCRYDAKDRRKILSTERVTPLFKHEG</sequence>
<reference evidence="2" key="1">
    <citation type="submission" date="2021-01" db="EMBL/GenBank/DDBJ databases">
        <title>Whole genome shotgun sequence of Actinoplanes capillaceus NBRC 16408.</title>
        <authorList>
            <person name="Komaki H."/>
            <person name="Tamura T."/>
        </authorList>
    </citation>
    <scope>NUCLEOTIDE SEQUENCE [LARGE SCALE GENOMIC DNA]</scope>
    <source>
        <strain evidence="2">NBRC 16408</strain>
    </source>
</reference>
<dbReference type="CDD" id="cd00093">
    <property type="entry name" value="HTH_XRE"/>
    <property type="match status" value="1"/>
</dbReference>
<name>A0ABQ3WMZ6_9ACTN</name>
<gene>
    <name evidence="2" type="ORF">Aca07nite_49200</name>
</gene>
<comment type="caution">
    <text evidence="2">The sequence shown here is derived from an EMBL/GenBank/DDBJ whole genome shotgun (WGS) entry which is preliminary data.</text>
</comment>
<proteinExistence type="predicted"/>
<dbReference type="Gene3D" id="1.20.140.160">
    <property type="match status" value="1"/>
</dbReference>
<dbReference type="PROSITE" id="PS50943">
    <property type="entry name" value="HTH_CROC1"/>
    <property type="match status" value="1"/>
</dbReference>
<dbReference type="InterPro" id="IPR001387">
    <property type="entry name" value="Cro/C1-type_HTH"/>
</dbReference>
<evidence type="ECO:0000313" key="2">
    <source>
        <dbReference type="EMBL" id="GID47645.1"/>
    </source>
</evidence>
<dbReference type="EMBL" id="BOMF01000093">
    <property type="protein sequence ID" value="GID47645.1"/>
    <property type="molecule type" value="Genomic_DNA"/>
</dbReference>
<evidence type="ECO:0000259" key="1">
    <source>
        <dbReference type="PROSITE" id="PS50943"/>
    </source>
</evidence>
<organism evidence="2">
    <name type="scientific">Actinoplanes campanulatus</name>
    <dbReference type="NCBI Taxonomy" id="113559"/>
    <lineage>
        <taxon>Bacteria</taxon>
        <taxon>Bacillati</taxon>
        <taxon>Actinomycetota</taxon>
        <taxon>Actinomycetes</taxon>
        <taxon>Micromonosporales</taxon>
        <taxon>Micromonosporaceae</taxon>
        <taxon>Actinoplanes</taxon>
    </lineage>
</organism>
<feature type="domain" description="HTH cro/C1-type" evidence="1">
    <location>
        <begin position="102"/>
        <end position="129"/>
    </location>
</feature>